<organism evidence="1 2">
    <name type="scientific">Leptospira brenneri</name>
    <dbReference type="NCBI Taxonomy" id="2023182"/>
    <lineage>
        <taxon>Bacteria</taxon>
        <taxon>Pseudomonadati</taxon>
        <taxon>Spirochaetota</taxon>
        <taxon>Spirochaetia</taxon>
        <taxon>Leptospirales</taxon>
        <taxon>Leptospiraceae</taxon>
        <taxon>Leptospira</taxon>
    </lineage>
</organism>
<dbReference type="InterPro" id="IPR003489">
    <property type="entry name" value="RHF/RaiA"/>
</dbReference>
<dbReference type="Proteomes" id="UP000297891">
    <property type="component" value="Unassembled WGS sequence"/>
</dbReference>
<name>A0A2M9Y224_9LEPT</name>
<accession>A0A2M9Y224</accession>
<reference evidence="1" key="1">
    <citation type="journal article" date="2019" name="PLoS Negl. Trop. Dis.">
        <title>Revisiting the worldwide diversity of Leptospira species in the environment.</title>
        <authorList>
            <person name="Vincent A.T."/>
            <person name="Schiettekatte O."/>
            <person name="Bourhy P."/>
            <person name="Veyrier F.J."/>
            <person name="Picardeau M."/>
        </authorList>
    </citation>
    <scope>NUCLEOTIDE SEQUENCE [LARGE SCALE GENOMIC DNA]</scope>
    <source>
        <strain evidence="1">201800277</strain>
    </source>
</reference>
<gene>
    <name evidence="1" type="primary">raiA</name>
    <name evidence="1" type="ORF">EHQ30_18235</name>
</gene>
<evidence type="ECO:0000313" key="2">
    <source>
        <dbReference type="Proteomes" id="UP000297891"/>
    </source>
</evidence>
<protein>
    <submittedName>
        <fullName evidence="1">Ribosome-associated translation inhibitor RaiA</fullName>
    </submittedName>
</protein>
<dbReference type="Pfam" id="PF02482">
    <property type="entry name" value="Ribosomal_S30AE"/>
    <property type="match status" value="1"/>
</dbReference>
<dbReference type="CDD" id="cd00552">
    <property type="entry name" value="RaiA"/>
    <property type="match status" value="1"/>
</dbReference>
<dbReference type="NCBIfam" id="TIGR00741">
    <property type="entry name" value="yfiA"/>
    <property type="match status" value="1"/>
</dbReference>
<proteinExistence type="predicted"/>
<keyword evidence="2" id="KW-1185">Reference proteome</keyword>
<dbReference type="RefSeq" id="WP_100790930.1">
    <property type="nucleotide sequence ID" value="NZ_NPDQ01000004.1"/>
</dbReference>
<sequence length="95" mass="11027">MKINYTWKHLDRSEAAEKYADEKLERVSKYVQKIVSCEVSFEAIHGEIHSNMKLHADGSNFNAHNQDKDVYVCIDGLEDKILSQTSKHHDKKSQH</sequence>
<dbReference type="EMBL" id="RQFP01000014">
    <property type="protein sequence ID" value="TGK92118.1"/>
    <property type="molecule type" value="Genomic_DNA"/>
</dbReference>
<dbReference type="AlphaFoldDB" id="A0A2M9Y224"/>
<evidence type="ECO:0000313" key="1">
    <source>
        <dbReference type="EMBL" id="TGK92118.1"/>
    </source>
</evidence>
<dbReference type="OrthoDB" id="9795980at2"/>
<dbReference type="InterPro" id="IPR036567">
    <property type="entry name" value="RHF-like"/>
</dbReference>
<dbReference type="Gene3D" id="3.30.160.100">
    <property type="entry name" value="Ribosome hibernation promotion factor-like"/>
    <property type="match status" value="1"/>
</dbReference>
<dbReference type="SUPFAM" id="SSF69754">
    <property type="entry name" value="Ribosome binding protein Y (YfiA homologue)"/>
    <property type="match status" value="1"/>
</dbReference>
<comment type="caution">
    <text evidence="1">The sequence shown here is derived from an EMBL/GenBank/DDBJ whole genome shotgun (WGS) entry which is preliminary data.</text>
</comment>